<feature type="region of interest" description="Disordered" evidence="1">
    <location>
        <begin position="29"/>
        <end position="48"/>
    </location>
</feature>
<keyword evidence="3" id="KW-1185">Reference proteome</keyword>
<sequence>MSRARDLARLACELQARIDALPSQVDPSWRTPVGLAGSADDTPPPPELPPEVRGAFSQAWYAQHCGPLPALEQLESLGAQLALLDRQALLARLCALALLGRPGVLRCCVQRGARTALQQALGPAFPQLRAREGGPAVPGDVAAWPPIAWSWVGYRELARMGAWPHRGLRRMVRLALPVSRAGAPSLRRVPRASTAAGERLAALEALFTKGAPC</sequence>
<dbReference type="RefSeq" id="WP_111879012.1">
    <property type="nucleotide sequence ID" value="NZ_CBCSGC010000015.1"/>
</dbReference>
<name>A0A328YXC9_9BURK</name>
<comment type="caution">
    <text evidence="2">The sequence shown here is derived from an EMBL/GenBank/DDBJ whole genome shotgun (WGS) entry which is preliminary data.</text>
</comment>
<reference evidence="2 3" key="1">
    <citation type="submission" date="2018-06" db="EMBL/GenBank/DDBJ databases">
        <title>Genomic Encyclopedia of Archaeal and Bacterial Type Strains, Phase II (KMG-II): from individual species to whole genera.</title>
        <authorList>
            <person name="Goeker M."/>
        </authorList>
    </citation>
    <scope>NUCLEOTIDE SEQUENCE [LARGE SCALE GENOMIC DNA]</scope>
    <source>
        <strain evidence="2 3">CFPB 3232</strain>
    </source>
</reference>
<proteinExistence type="predicted"/>
<dbReference type="OrthoDB" id="9153266at2"/>
<dbReference type="Pfam" id="PF09502">
    <property type="entry name" value="HrpB4"/>
    <property type="match status" value="1"/>
</dbReference>
<dbReference type="AlphaFoldDB" id="A0A328YXC9"/>
<dbReference type="Proteomes" id="UP000248856">
    <property type="component" value="Unassembled WGS sequence"/>
</dbReference>
<evidence type="ECO:0000313" key="2">
    <source>
        <dbReference type="EMBL" id="RAR77803.1"/>
    </source>
</evidence>
<gene>
    <name evidence="2" type="ORF">AX018_10346</name>
</gene>
<organism evidence="2 3">
    <name type="scientific">Paracidovorax anthurii</name>
    <dbReference type="NCBI Taxonomy" id="78229"/>
    <lineage>
        <taxon>Bacteria</taxon>
        <taxon>Pseudomonadati</taxon>
        <taxon>Pseudomonadota</taxon>
        <taxon>Betaproteobacteria</taxon>
        <taxon>Burkholderiales</taxon>
        <taxon>Comamonadaceae</taxon>
        <taxon>Paracidovorax</taxon>
    </lineage>
</organism>
<dbReference type="EMBL" id="QLTA01000034">
    <property type="protein sequence ID" value="RAR77803.1"/>
    <property type="molecule type" value="Genomic_DNA"/>
</dbReference>
<evidence type="ECO:0000313" key="3">
    <source>
        <dbReference type="Proteomes" id="UP000248856"/>
    </source>
</evidence>
<dbReference type="InterPro" id="IPR013393">
    <property type="entry name" value="T3SS_HrpB4"/>
</dbReference>
<evidence type="ECO:0000256" key="1">
    <source>
        <dbReference type="SAM" id="MobiDB-lite"/>
    </source>
</evidence>
<accession>A0A328YXC9</accession>
<protein>
    <submittedName>
        <fullName evidence="2">Type III secretion system (T3SS) protein HrpB4</fullName>
    </submittedName>
</protein>